<accession>W2YFY9</accession>
<organism evidence="1 2">
    <name type="scientific">Phytophthora nicotianae P10297</name>
    <dbReference type="NCBI Taxonomy" id="1317064"/>
    <lineage>
        <taxon>Eukaryota</taxon>
        <taxon>Sar</taxon>
        <taxon>Stramenopiles</taxon>
        <taxon>Oomycota</taxon>
        <taxon>Peronosporomycetes</taxon>
        <taxon>Peronosporales</taxon>
        <taxon>Peronosporaceae</taxon>
        <taxon>Phytophthora</taxon>
    </lineage>
</organism>
<dbReference type="AlphaFoldDB" id="W2YFY9"/>
<comment type="caution">
    <text evidence="1">The sequence shown here is derived from an EMBL/GenBank/DDBJ whole genome shotgun (WGS) entry which is preliminary data.</text>
</comment>
<protein>
    <submittedName>
        <fullName evidence="1">Uncharacterized protein</fullName>
    </submittedName>
</protein>
<feature type="non-terminal residue" evidence="1">
    <location>
        <position position="1"/>
    </location>
</feature>
<sequence length="48" mass="5578">ALHHLTTLSPARELHLPPTQHYYQNKALYHLNQALHHLTALSPAREHH</sequence>
<proteinExistence type="predicted"/>
<reference evidence="1 2" key="1">
    <citation type="submission" date="2013-11" db="EMBL/GenBank/DDBJ databases">
        <title>The Genome Sequence of Phytophthora parasitica P10297.</title>
        <authorList>
            <consortium name="The Broad Institute Genomics Platform"/>
            <person name="Russ C."/>
            <person name="Tyler B."/>
            <person name="Panabieres F."/>
            <person name="Shan W."/>
            <person name="Tripathy S."/>
            <person name="Grunwald N."/>
            <person name="Machado M."/>
            <person name="Johnson C.S."/>
            <person name="Walker B."/>
            <person name="Young S.K."/>
            <person name="Zeng Q."/>
            <person name="Gargeya S."/>
            <person name="Fitzgerald M."/>
            <person name="Haas B."/>
            <person name="Abouelleil A."/>
            <person name="Allen A.W."/>
            <person name="Alvarado L."/>
            <person name="Arachchi H.M."/>
            <person name="Berlin A.M."/>
            <person name="Chapman S.B."/>
            <person name="Gainer-Dewar J."/>
            <person name="Goldberg J."/>
            <person name="Griggs A."/>
            <person name="Gujja S."/>
            <person name="Hansen M."/>
            <person name="Howarth C."/>
            <person name="Imamovic A."/>
            <person name="Ireland A."/>
            <person name="Larimer J."/>
            <person name="McCowan C."/>
            <person name="Murphy C."/>
            <person name="Pearson M."/>
            <person name="Poon T.W."/>
            <person name="Priest M."/>
            <person name="Roberts A."/>
            <person name="Saif S."/>
            <person name="Shea T."/>
            <person name="Sisk P."/>
            <person name="Sykes S."/>
            <person name="Wortman J."/>
            <person name="Nusbaum C."/>
            <person name="Birren B."/>
        </authorList>
    </citation>
    <scope>NUCLEOTIDE SEQUENCE [LARGE SCALE GENOMIC DNA]</scope>
    <source>
        <strain evidence="1 2">P10297</strain>
    </source>
</reference>
<evidence type="ECO:0000313" key="2">
    <source>
        <dbReference type="Proteomes" id="UP000018948"/>
    </source>
</evidence>
<name>W2YFY9_PHYNI</name>
<dbReference type="EMBL" id="ANIY01003835">
    <property type="protein sequence ID" value="ETP33104.1"/>
    <property type="molecule type" value="Genomic_DNA"/>
</dbReference>
<evidence type="ECO:0000313" key="1">
    <source>
        <dbReference type="EMBL" id="ETP33104.1"/>
    </source>
</evidence>
<dbReference type="Proteomes" id="UP000018948">
    <property type="component" value="Unassembled WGS sequence"/>
</dbReference>
<gene>
    <name evidence="1" type="ORF">F442_18305</name>
</gene>